<proteinExistence type="inferred from homology"/>
<keyword evidence="6" id="KW-1185">Reference proteome</keyword>
<protein>
    <submittedName>
        <fullName evidence="5">Glycerate kinase</fullName>
    </submittedName>
</protein>
<reference evidence="5 6" key="1">
    <citation type="submission" date="2016-03" db="EMBL/GenBank/DDBJ databases">
        <title>Acetic acid bacteria sequencing.</title>
        <authorList>
            <person name="Brandt J."/>
            <person name="Jakob F."/>
            <person name="Vogel R.F."/>
        </authorList>
    </citation>
    <scope>NUCLEOTIDE SEQUENCE [LARGE SCALE GENOMIC DNA]</scope>
    <source>
        <strain evidence="5 6">NBRC 101099</strain>
    </source>
</reference>
<evidence type="ECO:0000256" key="2">
    <source>
        <dbReference type="ARBA" id="ARBA00022679"/>
    </source>
</evidence>
<accession>A0A1U9KQM3</accession>
<evidence type="ECO:0000313" key="6">
    <source>
        <dbReference type="Proteomes" id="UP000188604"/>
    </source>
</evidence>
<comment type="similarity">
    <text evidence="1 4">Belongs to the glycerate kinase type-1 family.</text>
</comment>
<gene>
    <name evidence="5" type="ORF">A0U93_09270</name>
</gene>
<sequence length="381" mass="38820">MKIAIVCDSFKESLSAFDVAHEVEVGFRTVFPDALYIRRPMADGGEGTAAILAEATGGRLIHRVVRGPMGAAVEARFAILGDGRTAVVELAEAAGLALVPPVRRDPLRATTYGVGELILAALDEGCRHILLALGGSATNDGGAGMAQALGVSLRDGRGLELPPGGAALAEVATIDVTGMDARLAESRIEIACDVDNPLTGSLGASAIFGPQKGATPEMVARLDAALARYAALLEATTGRALADLPGIGAAGGTGASAVGLFGAVMRPGVDIVMEALRLEDAIRDADLVVTGEGRIDGQTLQGKAPIGVARLAKRHGVPVVALAGSLGDDAGAVHDHGIDAVFSVVNRPCSLDQALAEAAVNVRRTARNVAAAMALFQPRRQ</sequence>
<dbReference type="GO" id="GO:0008887">
    <property type="term" value="F:glycerate kinase activity"/>
    <property type="evidence" value="ECO:0007669"/>
    <property type="project" value="UniProtKB-UniRule"/>
</dbReference>
<dbReference type="KEGG" id="nch:A0U93_09270"/>
<dbReference type="EMBL" id="CP014691">
    <property type="protein sequence ID" value="AQS88103.1"/>
    <property type="molecule type" value="Genomic_DNA"/>
</dbReference>
<evidence type="ECO:0000256" key="3">
    <source>
        <dbReference type="ARBA" id="ARBA00022777"/>
    </source>
</evidence>
<dbReference type="Gene3D" id="3.90.1510.10">
    <property type="entry name" value="Glycerate kinase, domain 2"/>
    <property type="match status" value="1"/>
</dbReference>
<dbReference type="PANTHER" id="PTHR21599">
    <property type="entry name" value="GLYCERATE KINASE"/>
    <property type="match status" value="1"/>
</dbReference>
<dbReference type="STRING" id="320497.A0U93_09270"/>
<keyword evidence="3 4" id="KW-0418">Kinase</keyword>
<dbReference type="RefSeq" id="WP_077807123.1">
    <property type="nucleotide sequence ID" value="NZ_BJXS01000007.1"/>
</dbReference>
<dbReference type="Pfam" id="PF02595">
    <property type="entry name" value="Gly_kinase"/>
    <property type="match status" value="1"/>
</dbReference>
<evidence type="ECO:0000256" key="1">
    <source>
        <dbReference type="ARBA" id="ARBA00006284"/>
    </source>
</evidence>
<dbReference type="Gene3D" id="3.40.50.10350">
    <property type="entry name" value="Glycerate kinase, domain 1"/>
    <property type="match status" value="1"/>
</dbReference>
<dbReference type="AlphaFoldDB" id="A0A1U9KQM3"/>
<evidence type="ECO:0000256" key="4">
    <source>
        <dbReference type="PIRNR" id="PIRNR006078"/>
    </source>
</evidence>
<keyword evidence="2 4" id="KW-0808">Transferase</keyword>
<dbReference type="Proteomes" id="UP000188604">
    <property type="component" value="Chromosome"/>
</dbReference>
<dbReference type="PANTHER" id="PTHR21599:SF0">
    <property type="entry name" value="GLYCERATE KINASE"/>
    <property type="match status" value="1"/>
</dbReference>
<dbReference type="GO" id="GO:0031388">
    <property type="term" value="P:organic acid phosphorylation"/>
    <property type="evidence" value="ECO:0007669"/>
    <property type="project" value="UniProtKB-UniRule"/>
</dbReference>
<dbReference type="SUPFAM" id="SSF110738">
    <property type="entry name" value="Glycerate kinase I"/>
    <property type="match status" value="1"/>
</dbReference>
<organism evidence="5 6">
    <name type="scientific">Neoasaia chiangmaiensis</name>
    <dbReference type="NCBI Taxonomy" id="320497"/>
    <lineage>
        <taxon>Bacteria</taxon>
        <taxon>Pseudomonadati</taxon>
        <taxon>Pseudomonadota</taxon>
        <taxon>Alphaproteobacteria</taxon>
        <taxon>Acetobacterales</taxon>
        <taxon>Acetobacteraceae</taxon>
        <taxon>Neoasaia</taxon>
    </lineage>
</organism>
<dbReference type="PIRSF" id="PIRSF006078">
    <property type="entry name" value="GlxK"/>
    <property type="match status" value="1"/>
</dbReference>
<dbReference type="NCBIfam" id="TIGR00045">
    <property type="entry name" value="glycerate kinase"/>
    <property type="match status" value="1"/>
</dbReference>
<dbReference type="InterPro" id="IPR004381">
    <property type="entry name" value="Glycerate_kinase"/>
</dbReference>
<dbReference type="OrthoDB" id="9774290at2"/>
<evidence type="ECO:0000313" key="5">
    <source>
        <dbReference type="EMBL" id="AQS88103.1"/>
    </source>
</evidence>
<dbReference type="InterPro" id="IPR036129">
    <property type="entry name" value="Glycerate_kinase_sf"/>
</dbReference>
<dbReference type="InterPro" id="IPR018193">
    <property type="entry name" value="Glyc_kinase_flavodox-like_fold"/>
</dbReference>
<name>A0A1U9KQM3_9PROT</name>
<dbReference type="InterPro" id="IPR018197">
    <property type="entry name" value="Glycerate_kinase_RE-like"/>
</dbReference>